<dbReference type="Gene3D" id="2.60.450.20">
    <property type="match status" value="1"/>
</dbReference>
<feature type="region of interest" description="Disordered" evidence="2">
    <location>
        <begin position="105"/>
        <end position="193"/>
    </location>
</feature>
<evidence type="ECO:0000313" key="4">
    <source>
        <dbReference type="WBParaSite" id="PSAMB.scaffold2154size24990.g16642.t1"/>
    </source>
</evidence>
<dbReference type="WBParaSite" id="PSAMB.scaffold2154size24990.g16642.t1">
    <property type="protein sequence ID" value="PSAMB.scaffold2154size24990.g16642.t1"/>
    <property type="gene ID" value="PSAMB.scaffold2154size24990.g16642"/>
</dbReference>
<feature type="coiled-coil region" evidence="1">
    <location>
        <begin position="278"/>
        <end position="412"/>
    </location>
</feature>
<dbReference type="InterPro" id="IPR047002">
    <property type="entry name" value="Tcp10_C_sf"/>
</dbReference>
<accession>A0A914VN97</accession>
<feature type="compositionally biased region" description="Polar residues" evidence="2">
    <location>
        <begin position="141"/>
        <end position="159"/>
    </location>
</feature>
<protein>
    <submittedName>
        <fullName evidence="4">Uncharacterized protein</fullName>
    </submittedName>
</protein>
<evidence type="ECO:0000313" key="3">
    <source>
        <dbReference type="Proteomes" id="UP000887566"/>
    </source>
</evidence>
<name>A0A914VN97_9BILA</name>
<evidence type="ECO:0000256" key="1">
    <source>
        <dbReference type="SAM" id="Coils"/>
    </source>
</evidence>
<reference evidence="4" key="1">
    <citation type="submission" date="2022-11" db="UniProtKB">
        <authorList>
            <consortium name="WormBaseParasite"/>
        </authorList>
    </citation>
    <scope>IDENTIFICATION</scope>
</reference>
<proteinExistence type="predicted"/>
<sequence>MIPAQEANPEGRKFQFLRRGQGFIQTKYGRVKYPRLPSSNPAGTMPLIQSNPTDPPENRPPSDSGCHELEEGSLQTNRTSSSEMTMHDYDTTAAFEHLEQRISAESTPMQGMGHGRPRVTEVRATGGTSDRESVESGELGSLTSSNWNRRPTITPSPSLQEPYEGQQQRRDRLAPPATTLPSTVVDGDGRSAPTVQPFAPLPPSLRRFPPPPPVFNPPLHFPLPQRNQPNSWVPRPSPLLNDYFTNTEQRPVHPFAVGVRPVEQQRLADQLRAMIAQLDLDQAACKRAREEFEKVKAQMAEERAESRREVDALRSEFEEYRDIELEKLRKSKSFLERQKKLIDKDESERIKLLKEEIVDLQNDICERDRRSSDQRAKIRELECKLSELEKSVAQLRLDNERLVQRNRTLEQSTAKIRGQAAQQAMTLQAQGSVARRSSRPQSTGTPEALRRAYKENVAPSSAPPLTNGASKTVRFQLPDDAASPSTNFDDSTPVKRYDSALSGRQFGTQLQQHDHVQVMSPLNGMKVVRTEYTETGGVCTTYADASSWTKHTLEADRCSNYLYSNGDIKWIHSSKVLTVDRFANGQMTEAIVNGKAIIRHFVSGQLDIFHDGDGHSVSCYKPTGMRVEIFDGKIEKYLLDGTMTMRRQNERVEVTVPVVGSRSTFRNDQSFVETRSDGSTELHTASYVLRRWPTGDVKIKFIVVDVELTMLVNGLGTIKHVLPSAEKRLCCEWPRQEN</sequence>
<dbReference type="Proteomes" id="UP000887566">
    <property type="component" value="Unplaced"/>
</dbReference>
<organism evidence="3 4">
    <name type="scientific">Plectus sambesii</name>
    <dbReference type="NCBI Taxonomy" id="2011161"/>
    <lineage>
        <taxon>Eukaryota</taxon>
        <taxon>Metazoa</taxon>
        <taxon>Ecdysozoa</taxon>
        <taxon>Nematoda</taxon>
        <taxon>Chromadorea</taxon>
        <taxon>Plectida</taxon>
        <taxon>Plectina</taxon>
        <taxon>Plectoidea</taxon>
        <taxon>Plectidae</taxon>
        <taxon>Plectus</taxon>
    </lineage>
</organism>
<feature type="region of interest" description="Disordered" evidence="2">
    <location>
        <begin position="28"/>
        <end position="85"/>
    </location>
</feature>
<feature type="compositionally biased region" description="Low complexity" evidence="2">
    <location>
        <begin position="419"/>
        <end position="430"/>
    </location>
</feature>
<evidence type="ECO:0000256" key="2">
    <source>
        <dbReference type="SAM" id="MobiDB-lite"/>
    </source>
</evidence>
<feature type="compositionally biased region" description="Polar residues" evidence="2">
    <location>
        <begin position="73"/>
        <end position="84"/>
    </location>
</feature>
<keyword evidence="1" id="KW-0175">Coiled coil</keyword>
<feature type="compositionally biased region" description="Polar residues" evidence="2">
    <location>
        <begin position="37"/>
        <end position="52"/>
    </location>
</feature>
<keyword evidence="3" id="KW-1185">Reference proteome</keyword>
<feature type="region of interest" description="Disordered" evidence="2">
    <location>
        <begin position="419"/>
        <end position="470"/>
    </location>
</feature>
<dbReference type="AlphaFoldDB" id="A0A914VN97"/>